<gene>
    <name evidence="2" type="ORF">MJAP1_000158</name>
</gene>
<evidence type="ECO:0000313" key="2">
    <source>
        <dbReference type="EMBL" id="WFD37216.1"/>
    </source>
</evidence>
<sequence length="120" mass="13422">MSLNEPSSDRVQDIDMTSGNSYDISPHRIYVHSLDDSDSETEDTTANYHVNPYVAEHLGHAARPKPESVPRWLATVQDKPLMEHPEKIQSLVLWQPPAWQAESAAGDRPSPDQDEAMAES</sequence>
<feature type="region of interest" description="Disordered" evidence="1">
    <location>
        <begin position="1"/>
        <end position="22"/>
    </location>
</feature>
<dbReference type="AlphaFoldDB" id="A0AAF0JDS3"/>
<protein>
    <submittedName>
        <fullName evidence="2">Uncharacterized protein</fullName>
    </submittedName>
</protein>
<evidence type="ECO:0000256" key="1">
    <source>
        <dbReference type="SAM" id="MobiDB-lite"/>
    </source>
</evidence>
<organism evidence="2 3">
    <name type="scientific">Malassezia japonica</name>
    <dbReference type="NCBI Taxonomy" id="223818"/>
    <lineage>
        <taxon>Eukaryota</taxon>
        <taxon>Fungi</taxon>
        <taxon>Dikarya</taxon>
        <taxon>Basidiomycota</taxon>
        <taxon>Ustilaginomycotina</taxon>
        <taxon>Malasseziomycetes</taxon>
        <taxon>Malasseziales</taxon>
        <taxon>Malasseziaceae</taxon>
        <taxon>Malassezia</taxon>
    </lineage>
</organism>
<dbReference type="EMBL" id="CP119958">
    <property type="protein sequence ID" value="WFD37216.1"/>
    <property type="molecule type" value="Genomic_DNA"/>
</dbReference>
<evidence type="ECO:0000313" key="3">
    <source>
        <dbReference type="Proteomes" id="UP001217754"/>
    </source>
</evidence>
<feature type="region of interest" description="Disordered" evidence="1">
    <location>
        <begin position="98"/>
        <end position="120"/>
    </location>
</feature>
<dbReference type="GeneID" id="85223807"/>
<reference evidence="2" key="1">
    <citation type="submission" date="2023-03" db="EMBL/GenBank/DDBJ databases">
        <title>Mating type loci evolution in Malassezia.</title>
        <authorList>
            <person name="Coelho M.A."/>
        </authorList>
    </citation>
    <scope>NUCLEOTIDE SEQUENCE</scope>
    <source>
        <strain evidence="2">CBS 9431</strain>
    </source>
</reference>
<dbReference type="Proteomes" id="UP001217754">
    <property type="component" value="Chromosome 1"/>
</dbReference>
<name>A0AAF0JDS3_9BASI</name>
<proteinExistence type="predicted"/>
<keyword evidence="3" id="KW-1185">Reference proteome</keyword>
<dbReference type="RefSeq" id="XP_060120113.1">
    <property type="nucleotide sequence ID" value="XM_060264130.1"/>
</dbReference>
<accession>A0AAF0JDS3</accession>